<protein>
    <submittedName>
        <fullName evidence="9">Ethylene-responsive transcription factor 13</fullName>
    </submittedName>
</protein>
<dbReference type="EMBL" id="JACGWJ010000004">
    <property type="protein sequence ID" value="KAL0425765.1"/>
    <property type="molecule type" value="Genomic_DNA"/>
</dbReference>
<keyword evidence="6" id="KW-0539">Nucleus</keyword>
<dbReference type="CDD" id="cd00018">
    <property type="entry name" value="AP2"/>
    <property type="match status" value="1"/>
</dbReference>
<dbReference type="Pfam" id="PF00847">
    <property type="entry name" value="AP2"/>
    <property type="match status" value="1"/>
</dbReference>
<dbReference type="InterPro" id="IPR044808">
    <property type="entry name" value="ERF_plant"/>
</dbReference>
<evidence type="ECO:0000256" key="7">
    <source>
        <dbReference type="SAM" id="MobiDB-lite"/>
    </source>
</evidence>
<evidence type="ECO:0000256" key="3">
    <source>
        <dbReference type="ARBA" id="ARBA00023015"/>
    </source>
</evidence>
<dbReference type="FunFam" id="3.30.730.10:FF:000001">
    <property type="entry name" value="Ethylene-responsive transcription factor 2"/>
    <property type="match status" value="1"/>
</dbReference>
<evidence type="ECO:0000256" key="5">
    <source>
        <dbReference type="ARBA" id="ARBA00023163"/>
    </source>
</evidence>
<dbReference type="Gene3D" id="3.30.730.10">
    <property type="entry name" value="AP2/ERF domain"/>
    <property type="match status" value="1"/>
</dbReference>
<keyword evidence="5" id="KW-0804">Transcription</keyword>
<evidence type="ECO:0000256" key="6">
    <source>
        <dbReference type="ARBA" id="ARBA00023242"/>
    </source>
</evidence>
<dbReference type="SMART" id="SM00380">
    <property type="entry name" value="AP2"/>
    <property type="match status" value="1"/>
</dbReference>
<sequence>MHAETVSNSDSFLLDSIQSYLLNDSDFPDECFYNPNPSSTSKSSSIWAENCGELGFNGDFTSIDEVRCESLEPGPGPGAPRDREWRRYRGVRRRPWGKFAAEIRDPAKKGTRIWLGTYETPEDAALAYDQAAFEFRGSRARLNFPHLIGSSCAWKPVKVTKRRRPAEEPTDPVQLADQWGKSCPPRLPPQNPRPRRPVWATPSPRTISRRRHRPDARATPVAHTSRRRRHRPHSATASPSPSLGDGVALSGAVAQG</sequence>
<dbReference type="PANTHER" id="PTHR31190">
    <property type="entry name" value="DNA-BINDING DOMAIN"/>
    <property type="match status" value="1"/>
</dbReference>
<evidence type="ECO:0000256" key="2">
    <source>
        <dbReference type="ARBA" id="ARBA00022821"/>
    </source>
</evidence>
<reference evidence="9" key="2">
    <citation type="journal article" date="2024" name="Plant">
        <title>Genomic evolution and insights into agronomic trait innovations of Sesamum species.</title>
        <authorList>
            <person name="Miao H."/>
            <person name="Wang L."/>
            <person name="Qu L."/>
            <person name="Liu H."/>
            <person name="Sun Y."/>
            <person name="Le M."/>
            <person name="Wang Q."/>
            <person name="Wei S."/>
            <person name="Zheng Y."/>
            <person name="Lin W."/>
            <person name="Duan Y."/>
            <person name="Cao H."/>
            <person name="Xiong S."/>
            <person name="Wang X."/>
            <person name="Wei L."/>
            <person name="Li C."/>
            <person name="Ma Q."/>
            <person name="Ju M."/>
            <person name="Zhao R."/>
            <person name="Li G."/>
            <person name="Mu C."/>
            <person name="Tian Q."/>
            <person name="Mei H."/>
            <person name="Zhang T."/>
            <person name="Gao T."/>
            <person name="Zhang H."/>
        </authorList>
    </citation>
    <scope>NUCLEOTIDE SEQUENCE</scope>
    <source>
        <strain evidence="9">G02</strain>
    </source>
</reference>
<comment type="caution">
    <text evidence="9">The sequence shown here is derived from an EMBL/GenBank/DDBJ whole genome shotgun (WGS) entry which is preliminary data.</text>
</comment>
<feature type="compositionally biased region" description="Basic residues" evidence="7">
    <location>
        <begin position="224"/>
        <end position="233"/>
    </location>
</feature>
<feature type="domain" description="AP2/ERF" evidence="8">
    <location>
        <begin position="87"/>
        <end position="145"/>
    </location>
</feature>
<evidence type="ECO:0000313" key="9">
    <source>
        <dbReference type="EMBL" id="KAL0425765.1"/>
    </source>
</evidence>
<dbReference type="GO" id="GO:0005634">
    <property type="term" value="C:nucleus"/>
    <property type="evidence" value="ECO:0007669"/>
    <property type="project" value="UniProtKB-SubCell"/>
</dbReference>
<dbReference type="InterPro" id="IPR036955">
    <property type="entry name" value="AP2/ERF_dom_sf"/>
</dbReference>
<evidence type="ECO:0000259" key="8">
    <source>
        <dbReference type="PROSITE" id="PS51032"/>
    </source>
</evidence>
<comment type="subcellular location">
    <subcellularLocation>
        <location evidence="1">Nucleus</location>
    </subcellularLocation>
</comment>
<dbReference type="InterPro" id="IPR016177">
    <property type="entry name" value="DNA-bd_dom_sf"/>
</dbReference>
<dbReference type="GO" id="GO:0003700">
    <property type="term" value="F:DNA-binding transcription factor activity"/>
    <property type="evidence" value="ECO:0007669"/>
    <property type="project" value="InterPro"/>
</dbReference>
<evidence type="ECO:0000256" key="1">
    <source>
        <dbReference type="ARBA" id="ARBA00004123"/>
    </source>
</evidence>
<proteinExistence type="predicted"/>
<dbReference type="PANTHER" id="PTHR31190:SF407">
    <property type="entry name" value="ETHYLENE-RESPONSIVE TRANSCRIPTION FACTOR 13-LIKE"/>
    <property type="match status" value="1"/>
</dbReference>
<dbReference type="AlphaFoldDB" id="A0AAW2VA89"/>
<dbReference type="GO" id="GO:0003677">
    <property type="term" value="F:DNA binding"/>
    <property type="evidence" value="ECO:0007669"/>
    <property type="project" value="UniProtKB-KW"/>
</dbReference>
<dbReference type="PROSITE" id="PS51032">
    <property type="entry name" value="AP2_ERF"/>
    <property type="match status" value="1"/>
</dbReference>
<gene>
    <name evidence="9" type="ORF">Sradi_1111300</name>
</gene>
<organism evidence="9">
    <name type="scientific">Sesamum radiatum</name>
    <name type="common">Black benniseed</name>
    <dbReference type="NCBI Taxonomy" id="300843"/>
    <lineage>
        <taxon>Eukaryota</taxon>
        <taxon>Viridiplantae</taxon>
        <taxon>Streptophyta</taxon>
        <taxon>Embryophyta</taxon>
        <taxon>Tracheophyta</taxon>
        <taxon>Spermatophyta</taxon>
        <taxon>Magnoliopsida</taxon>
        <taxon>eudicotyledons</taxon>
        <taxon>Gunneridae</taxon>
        <taxon>Pentapetalae</taxon>
        <taxon>asterids</taxon>
        <taxon>lamiids</taxon>
        <taxon>Lamiales</taxon>
        <taxon>Pedaliaceae</taxon>
        <taxon>Sesamum</taxon>
    </lineage>
</organism>
<dbReference type="GO" id="GO:0006952">
    <property type="term" value="P:defense response"/>
    <property type="evidence" value="ECO:0007669"/>
    <property type="project" value="UniProtKB-KW"/>
</dbReference>
<evidence type="ECO:0000256" key="4">
    <source>
        <dbReference type="ARBA" id="ARBA00023125"/>
    </source>
</evidence>
<dbReference type="PRINTS" id="PR00367">
    <property type="entry name" value="ETHRSPELEMNT"/>
</dbReference>
<keyword evidence="4" id="KW-0238">DNA-binding</keyword>
<keyword evidence="2" id="KW-0611">Plant defense</keyword>
<accession>A0AAW2VA89</accession>
<dbReference type="GO" id="GO:0009873">
    <property type="term" value="P:ethylene-activated signaling pathway"/>
    <property type="evidence" value="ECO:0007669"/>
    <property type="project" value="InterPro"/>
</dbReference>
<feature type="region of interest" description="Disordered" evidence="7">
    <location>
        <begin position="161"/>
        <end position="256"/>
    </location>
</feature>
<reference evidence="9" key="1">
    <citation type="submission" date="2020-06" db="EMBL/GenBank/DDBJ databases">
        <authorList>
            <person name="Li T."/>
            <person name="Hu X."/>
            <person name="Zhang T."/>
            <person name="Song X."/>
            <person name="Zhang H."/>
            <person name="Dai N."/>
            <person name="Sheng W."/>
            <person name="Hou X."/>
            <person name="Wei L."/>
        </authorList>
    </citation>
    <scope>NUCLEOTIDE SEQUENCE</scope>
    <source>
        <strain evidence="9">G02</strain>
        <tissue evidence="9">Leaf</tissue>
    </source>
</reference>
<dbReference type="InterPro" id="IPR001471">
    <property type="entry name" value="AP2/ERF_dom"/>
</dbReference>
<dbReference type="SUPFAM" id="SSF54171">
    <property type="entry name" value="DNA-binding domain"/>
    <property type="match status" value="1"/>
</dbReference>
<keyword evidence="3" id="KW-0805">Transcription regulation</keyword>
<name>A0AAW2VA89_SESRA</name>